<dbReference type="GO" id="GO:0060271">
    <property type="term" value="P:cilium assembly"/>
    <property type="evidence" value="ECO:0007669"/>
    <property type="project" value="TreeGrafter"/>
</dbReference>
<keyword evidence="1" id="KW-0677">Repeat</keyword>
<evidence type="ECO:0000256" key="1">
    <source>
        <dbReference type="ARBA" id="ARBA00022737"/>
    </source>
</evidence>
<evidence type="ECO:0000256" key="2">
    <source>
        <dbReference type="ARBA" id="ARBA00022803"/>
    </source>
</evidence>
<keyword evidence="4" id="KW-1185">Reference proteome</keyword>
<dbReference type="Proteomes" id="UP000694620">
    <property type="component" value="Chromosome 11"/>
</dbReference>
<dbReference type="InterPro" id="IPR011990">
    <property type="entry name" value="TPR-like_helical_dom_sf"/>
</dbReference>
<dbReference type="PANTHER" id="PTHR44314:SF1">
    <property type="entry name" value="CILIA- AND FLAGELLA-ASSOCIATED PROTEIN 70"/>
    <property type="match status" value="1"/>
</dbReference>
<dbReference type="PANTHER" id="PTHR44314">
    <property type="entry name" value="CILIA- AND FLAGELLA-ASSOCIATED PROTEIN 70"/>
    <property type="match status" value="1"/>
</dbReference>
<reference evidence="3" key="1">
    <citation type="submission" date="2021-06" db="EMBL/GenBank/DDBJ databases">
        <authorList>
            <consortium name="Wellcome Sanger Institute Data Sharing"/>
        </authorList>
    </citation>
    <scope>NUCLEOTIDE SEQUENCE [LARGE SCALE GENOMIC DNA]</scope>
</reference>
<keyword evidence="2" id="KW-0802">TPR repeat</keyword>
<sequence>AELHPDGGPSSSYYVALARFQLQMRDFAKAENSLKEALHASYENPDVWALTGHLHYLNNKFRKARKSYERTLDFVRDACEMHTVCLRLGSIYLLEKELGELEEAEDALSEANIMNNRNPEVWGYLTLICLQVKCTLIQLFGMFGTNSFNDRRALSLHCDWCTGSMHRTPCPPFWR</sequence>
<organism evidence="3 4">
    <name type="scientific">Erpetoichthys calabaricus</name>
    <name type="common">Rope fish</name>
    <name type="synonym">Calamoichthys calabaricus</name>
    <dbReference type="NCBI Taxonomy" id="27687"/>
    <lineage>
        <taxon>Eukaryota</taxon>
        <taxon>Metazoa</taxon>
        <taxon>Chordata</taxon>
        <taxon>Craniata</taxon>
        <taxon>Vertebrata</taxon>
        <taxon>Euteleostomi</taxon>
        <taxon>Actinopterygii</taxon>
        <taxon>Polypteriformes</taxon>
        <taxon>Polypteridae</taxon>
        <taxon>Erpetoichthys</taxon>
    </lineage>
</organism>
<dbReference type="InterPro" id="IPR052628">
    <property type="entry name" value="CFAP70"/>
</dbReference>
<accession>A0A8C4SF97</accession>
<dbReference type="SMART" id="SM00028">
    <property type="entry name" value="TPR"/>
    <property type="match status" value="2"/>
</dbReference>
<proteinExistence type="predicted"/>
<protein>
    <submittedName>
        <fullName evidence="3">Cilia and flagella associated protein 70</fullName>
    </submittedName>
</protein>
<evidence type="ECO:0000313" key="4">
    <source>
        <dbReference type="Proteomes" id="UP000694620"/>
    </source>
</evidence>
<evidence type="ECO:0000313" key="3">
    <source>
        <dbReference type="Ensembl" id="ENSECRP00000016135.1"/>
    </source>
</evidence>
<dbReference type="Ensembl" id="ENSECRT00000016424.1">
    <property type="protein sequence ID" value="ENSECRP00000016135.1"/>
    <property type="gene ID" value="ENSECRG00000010746.1"/>
</dbReference>
<dbReference type="InterPro" id="IPR019734">
    <property type="entry name" value="TPR_rpt"/>
</dbReference>
<dbReference type="Gene3D" id="1.25.40.10">
    <property type="entry name" value="Tetratricopeptide repeat domain"/>
    <property type="match status" value="1"/>
</dbReference>
<reference evidence="3" key="3">
    <citation type="submission" date="2025-09" db="UniProtKB">
        <authorList>
            <consortium name="Ensembl"/>
        </authorList>
    </citation>
    <scope>IDENTIFICATION</scope>
</reference>
<dbReference type="GeneTree" id="ENSGT00390000013319"/>
<dbReference type="GO" id="GO:0031514">
    <property type="term" value="C:motile cilium"/>
    <property type="evidence" value="ECO:0007669"/>
    <property type="project" value="TreeGrafter"/>
</dbReference>
<dbReference type="GO" id="GO:0003341">
    <property type="term" value="P:cilium movement"/>
    <property type="evidence" value="ECO:0007669"/>
    <property type="project" value="TreeGrafter"/>
</dbReference>
<dbReference type="AlphaFoldDB" id="A0A8C4SF97"/>
<dbReference type="GO" id="GO:0070062">
    <property type="term" value="C:extracellular exosome"/>
    <property type="evidence" value="ECO:0007669"/>
    <property type="project" value="TreeGrafter"/>
</dbReference>
<name>A0A8C4SF97_ERPCA</name>
<reference evidence="3" key="2">
    <citation type="submission" date="2025-08" db="UniProtKB">
        <authorList>
            <consortium name="Ensembl"/>
        </authorList>
    </citation>
    <scope>IDENTIFICATION</scope>
</reference>
<dbReference type="SUPFAM" id="SSF48452">
    <property type="entry name" value="TPR-like"/>
    <property type="match status" value="1"/>
</dbReference>